<sequence length="365" mass="40627">MRFMSTLAKSLLLTTSAVRSLTVIAKPSRVKKTVLSVAANNRIMSAAPLSTQSFPTEMTEAERYLFDLNGFIVIRGVLTPEEVRQANEVIDRHEHEMVERSDAALRNAVQGTKLYGSGPGRKDLGRVLEWGAESKVFKSILAHPRLVPLFHGILGKGYRMDHLPFVLCQDHGAEGFQLHGGTIDCETGEYNPNLAYSCFQGTIRSVLLGCNVMLTDHNPGDGGFCVVPGSHKSNFKMPDGMRDGEMYSEYIIQPATKAGDVVLFSEGTVHGALAWTPENRQRRACLYRFAPATCSYGRSYMAEGQSKWPKGIYEDLTDAQRAVLEPPYANRLDRPNIESDGSVKLTTRSERKRQHDRDVFGTKYF</sequence>
<keyword evidence="2" id="KW-0479">Metal-binding</keyword>
<accession>A0A1Z5JE70</accession>
<dbReference type="Proteomes" id="UP000198406">
    <property type="component" value="Unassembled WGS sequence"/>
</dbReference>
<proteinExistence type="predicted"/>
<dbReference type="EMBL" id="BDSP01000050">
    <property type="protein sequence ID" value="GAX12293.1"/>
    <property type="molecule type" value="Genomic_DNA"/>
</dbReference>
<evidence type="ECO:0000256" key="2">
    <source>
        <dbReference type="ARBA" id="ARBA00022723"/>
    </source>
</evidence>
<evidence type="ECO:0000256" key="1">
    <source>
        <dbReference type="ARBA" id="ARBA00001962"/>
    </source>
</evidence>
<dbReference type="OrthoDB" id="2328924at2759"/>
<evidence type="ECO:0000256" key="4">
    <source>
        <dbReference type="SAM" id="MobiDB-lite"/>
    </source>
</evidence>
<dbReference type="AlphaFoldDB" id="A0A1Z5JE70"/>
<comment type="caution">
    <text evidence="6">The sequence shown here is derived from an EMBL/GenBank/DDBJ whole genome shotgun (WGS) entry which is preliminary data.</text>
</comment>
<keyword evidence="5" id="KW-0732">Signal</keyword>
<dbReference type="PANTHER" id="PTHR20883:SF15">
    <property type="entry name" value="PHYTANOYL-COA DIOXYGENASE DOMAIN-CONTAINING PROTEIN 1"/>
    <property type="match status" value="1"/>
</dbReference>
<evidence type="ECO:0000313" key="6">
    <source>
        <dbReference type="EMBL" id="GAX12293.1"/>
    </source>
</evidence>
<feature type="chain" id="PRO_5013300846" description="Phytanoyl-CoA dioxygenase" evidence="5">
    <location>
        <begin position="21"/>
        <end position="365"/>
    </location>
</feature>
<feature type="signal peptide" evidence="5">
    <location>
        <begin position="1"/>
        <end position="20"/>
    </location>
</feature>
<evidence type="ECO:0008006" key="8">
    <source>
        <dbReference type="Google" id="ProtNLM"/>
    </source>
</evidence>
<gene>
    <name evidence="6" type="ORF">FisN_1Hh224</name>
</gene>
<comment type="cofactor">
    <cofactor evidence="1">
        <name>Fe cation</name>
        <dbReference type="ChEBI" id="CHEBI:24875"/>
    </cofactor>
</comment>
<protein>
    <recommendedName>
        <fullName evidence="8">Phytanoyl-CoA dioxygenase</fullName>
    </recommendedName>
</protein>
<dbReference type="Pfam" id="PF05721">
    <property type="entry name" value="PhyH"/>
    <property type="match status" value="1"/>
</dbReference>
<dbReference type="InterPro" id="IPR008775">
    <property type="entry name" value="Phytyl_CoA_dOase-like"/>
</dbReference>
<dbReference type="GO" id="GO:0046872">
    <property type="term" value="F:metal ion binding"/>
    <property type="evidence" value="ECO:0007669"/>
    <property type="project" value="UniProtKB-KW"/>
</dbReference>
<keyword evidence="3" id="KW-0408">Iron</keyword>
<reference evidence="6 7" key="1">
    <citation type="journal article" date="2015" name="Plant Cell">
        <title>Oil accumulation by the oleaginous diatom Fistulifera solaris as revealed by the genome and transcriptome.</title>
        <authorList>
            <person name="Tanaka T."/>
            <person name="Maeda Y."/>
            <person name="Veluchamy A."/>
            <person name="Tanaka M."/>
            <person name="Abida H."/>
            <person name="Marechal E."/>
            <person name="Bowler C."/>
            <person name="Muto M."/>
            <person name="Sunaga Y."/>
            <person name="Tanaka M."/>
            <person name="Yoshino T."/>
            <person name="Taniguchi T."/>
            <person name="Fukuda Y."/>
            <person name="Nemoto M."/>
            <person name="Matsumoto M."/>
            <person name="Wong P.S."/>
            <person name="Aburatani S."/>
            <person name="Fujibuchi W."/>
        </authorList>
    </citation>
    <scope>NUCLEOTIDE SEQUENCE [LARGE SCALE GENOMIC DNA]</scope>
    <source>
        <strain evidence="6 7">JPCC DA0580</strain>
    </source>
</reference>
<organism evidence="6 7">
    <name type="scientific">Fistulifera solaris</name>
    <name type="common">Oleaginous diatom</name>
    <dbReference type="NCBI Taxonomy" id="1519565"/>
    <lineage>
        <taxon>Eukaryota</taxon>
        <taxon>Sar</taxon>
        <taxon>Stramenopiles</taxon>
        <taxon>Ochrophyta</taxon>
        <taxon>Bacillariophyta</taxon>
        <taxon>Bacillariophyceae</taxon>
        <taxon>Bacillariophycidae</taxon>
        <taxon>Naviculales</taxon>
        <taxon>Naviculaceae</taxon>
        <taxon>Fistulifera</taxon>
    </lineage>
</organism>
<dbReference type="Gene3D" id="2.60.120.620">
    <property type="entry name" value="q2cbj1_9rhob like domain"/>
    <property type="match status" value="1"/>
</dbReference>
<evidence type="ECO:0000256" key="5">
    <source>
        <dbReference type="SAM" id="SignalP"/>
    </source>
</evidence>
<keyword evidence="7" id="KW-1185">Reference proteome</keyword>
<evidence type="ECO:0000313" key="7">
    <source>
        <dbReference type="Proteomes" id="UP000198406"/>
    </source>
</evidence>
<evidence type="ECO:0000256" key="3">
    <source>
        <dbReference type="ARBA" id="ARBA00023004"/>
    </source>
</evidence>
<name>A0A1Z5JE70_FISSO</name>
<feature type="region of interest" description="Disordered" evidence="4">
    <location>
        <begin position="328"/>
        <end position="354"/>
    </location>
</feature>
<dbReference type="SUPFAM" id="SSF51197">
    <property type="entry name" value="Clavaminate synthase-like"/>
    <property type="match status" value="1"/>
</dbReference>
<dbReference type="PANTHER" id="PTHR20883">
    <property type="entry name" value="PHYTANOYL-COA DIOXYGENASE DOMAIN CONTAINING 1"/>
    <property type="match status" value="1"/>
</dbReference>
<dbReference type="InParanoid" id="A0A1Z5JE70"/>